<dbReference type="EMBL" id="JBANQN010000003">
    <property type="protein sequence ID" value="KAK6794241.1"/>
    <property type="molecule type" value="Genomic_DNA"/>
</dbReference>
<organism evidence="1 2">
    <name type="scientific">Solanum bulbocastanum</name>
    <name type="common">Wild potato</name>
    <dbReference type="NCBI Taxonomy" id="147425"/>
    <lineage>
        <taxon>Eukaryota</taxon>
        <taxon>Viridiplantae</taxon>
        <taxon>Streptophyta</taxon>
        <taxon>Embryophyta</taxon>
        <taxon>Tracheophyta</taxon>
        <taxon>Spermatophyta</taxon>
        <taxon>Magnoliopsida</taxon>
        <taxon>eudicotyledons</taxon>
        <taxon>Gunneridae</taxon>
        <taxon>Pentapetalae</taxon>
        <taxon>asterids</taxon>
        <taxon>lamiids</taxon>
        <taxon>Solanales</taxon>
        <taxon>Solanaceae</taxon>
        <taxon>Solanoideae</taxon>
        <taxon>Solaneae</taxon>
        <taxon>Solanum</taxon>
    </lineage>
</organism>
<dbReference type="AlphaFoldDB" id="A0AAN8U185"/>
<comment type="caution">
    <text evidence="1">The sequence shown here is derived from an EMBL/GenBank/DDBJ whole genome shotgun (WGS) entry which is preliminary data.</text>
</comment>
<evidence type="ECO:0000313" key="1">
    <source>
        <dbReference type="EMBL" id="KAK6794241.1"/>
    </source>
</evidence>
<evidence type="ECO:0000313" key="2">
    <source>
        <dbReference type="Proteomes" id="UP001371456"/>
    </source>
</evidence>
<dbReference type="Proteomes" id="UP001371456">
    <property type="component" value="Unassembled WGS sequence"/>
</dbReference>
<accession>A0AAN8U185</accession>
<reference evidence="1 2" key="1">
    <citation type="submission" date="2024-02" db="EMBL/GenBank/DDBJ databases">
        <title>de novo genome assembly of Solanum bulbocastanum strain 11H21.</title>
        <authorList>
            <person name="Hosaka A.J."/>
        </authorList>
    </citation>
    <scope>NUCLEOTIDE SEQUENCE [LARGE SCALE GENOMIC DNA]</scope>
    <source>
        <tissue evidence="1">Young leaves</tissue>
    </source>
</reference>
<keyword evidence="2" id="KW-1185">Reference proteome</keyword>
<name>A0AAN8U185_SOLBU</name>
<protein>
    <submittedName>
        <fullName evidence="1">Uncharacterized protein</fullName>
    </submittedName>
</protein>
<proteinExistence type="predicted"/>
<sequence>MRNPERLTENMLCSIFQVWCEICTSHFVVLNKAVMEGISSISGALKSCLGLASFQGSSSQAYSSRIHYLFYFTSGLVITYELDFL</sequence>
<gene>
    <name evidence="1" type="ORF">RDI58_007694</name>
</gene>